<organism evidence="1 2">
    <name type="scientific">Scutellospora calospora</name>
    <dbReference type="NCBI Taxonomy" id="85575"/>
    <lineage>
        <taxon>Eukaryota</taxon>
        <taxon>Fungi</taxon>
        <taxon>Fungi incertae sedis</taxon>
        <taxon>Mucoromycota</taxon>
        <taxon>Glomeromycotina</taxon>
        <taxon>Glomeromycetes</taxon>
        <taxon>Diversisporales</taxon>
        <taxon>Gigasporaceae</taxon>
        <taxon>Scutellospora</taxon>
    </lineage>
</organism>
<dbReference type="EMBL" id="CAJVPM010008635">
    <property type="protein sequence ID" value="CAG8556780.1"/>
    <property type="molecule type" value="Genomic_DNA"/>
</dbReference>
<name>A0ACA9LZ69_9GLOM</name>
<comment type="caution">
    <text evidence="1">The sequence shown here is derived from an EMBL/GenBank/DDBJ whole genome shotgun (WGS) entry which is preliminary data.</text>
</comment>
<evidence type="ECO:0000313" key="1">
    <source>
        <dbReference type="EMBL" id="CAG8556780.1"/>
    </source>
</evidence>
<feature type="non-terminal residue" evidence="1">
    <location>
        <position position="83"/>
    </location>
</feature>
<accession>A0ACA9LZ69</accession>
<reference evidence="1" key="1">
    <citation type="submission" date="2021-06" db="EMBL/GenBank/DDBJ databases">
        <authorList>
            <person name="Kallberg Y."/>
            <person name="Tangrot J."/>
            <person name="Rosling A."/>
        </authorList>
    </citation>
    <scope>NUCLEOTIDE SEQUENCE</scope>
    <source>
        <strain evidence="1">AU212A</strain>
    </source>
</reference>
<keyword evidence="2" id="KW-1185">Reference proteome</keyword>
<feature type="non-terminal residue" evidence="1">
    <location>
        <position position="1"/>
    </location>
</feature>
<evidence type="ECO:0000313" key="2">
    <source>
        <dbReference type="Proteomes" id="UP000789860"/>
    </source>
</evidence>
<protein>
    <submittedName>
        <fullName evidence="1">7039_t:CDS:1</fullName>
    </submittedName>
</protein>
<proteinExistence type="predicted"/>
<dbReference type="Proteomes" id="UP000789860">
    <property type="component" value="Unassembled WGS sequence"/>
</dbReference>
<sequence>ILVIKFELPISKILQAKINCKLKLYCMILNKLQSDKAQLHQNNIKISNLDSENNQSFFKDTEEFLKNIEIEEFLDKELDNELI</sequence>
<gene>
    <name evidence="1" type="ORF">SCALOS_LOCUS5369</name>
</gene>